<keyword evidence="2" id="KW-1185">Reference proteome</keyword>
<name>A0ACC0U2G0_9AGAM</name>
<accession>A0ACC0U2G0</accession>
<evidence type="ECO:0000313" key="1">
    <source>
        <dbReference type="EMBL" id="KAI9459332.1"/>
    </source>
</evidence>
<proteinExistence type="predicted"/>
<protein>
    <submittedName>
        <fullName evidence="1">Uncharacterized protein</fullName>
    </submittedName>
</protein>
<sequence length="191" mass="21231">MSPSWSHSHRLSTSRHRGSSFARYQHRSTVAVQGVQEGPDPSQARRRHREADAATTPPTKETPLMPAARHTRRFTSSPLPRALTHAIATCSGGTPSWLSQGASTSNAQADHTLHLRRQCYAASRRAHHSMRQSQWHAGDCSSRSSSYALHHHEARRQNGACTCARLASLHHWLVNAHATQSRLLATRTSMR</sequence>
<gene>
    <name evidence="1" type="ORF">F5148DRAFT_304788</name>
</gene>
<evidence type="ECO:0000313" key="2">
    <source>
        <dbReference type="Proteomes" id="UP001207468"/>
    </source>
</evidence>
<organism evidence="1 2">
    <name type="scientific">Russula earlei</name>
    <dbReference type="NCBI Taxonomy" id="71964"/>
    <lineage>
        <taxon>Eukaryota</taxon>
        <taxon>Fungi</taxon>
        <taxon>Dikarya</taxon>
        <taxon>Basidiomycota</taxon>
        <taxon>Agaricomycotina</taxon>
        <taxon>Agaricomycetes</taxon>
        <taxon>Russulales</taxon>
        <taxon>Russulaceae</taxon>
        <taxon>Russula</taxon>
    </lineage>
</organism>
<dbReference type="Proteomes" id="UP001207468">
    <property type="component" value="Unassembled WGS sequence"/>
</dbReference>
<comment type="caution">
    <text evidence="1">The sequence shown here is derived from an EMBL/GenBank/DDBJ whole genome shotgun (WGS) entry which is preliminary data.</text>
</comment>
<dbReference type="EMBL" id="JAGFNK010000200">
    <property type="protein sequence ID" value="KAI9459332.1"/>
    <property type="molecule type" value="Genomic_DNA"/>
</dbReference>
<reference evidence="1" key="1">
    <citation type="submission" date="2021-03" db="EMBL/GenBank/DDBJ databases">
        <title>Evolutionary priming and transition to the ectomycorrhizal habit in an iconic lineage of mushroom-forming fungi: is preadaptation a requirement?</title>
        <authorList>
            <consortium name="DOE Joint Genome Institute"/>
            <person name="Looney B.P."/>
            <person name="Miyauchi S."/>
            <person name="Morin E."/>
            <person name="Drula E."/>
            <person name="Courty P.E."/>
            <person name="Chicoki N."/>
            <person name="Fauchery L."/>
            <person name="Kohler A."/>
            <person name="Kuo A."/>
            <person name="LaButti K."/>
            <person name="Pangilinan J."/>
            <person name="Lipzen A."/>
            <person name="Riley R."/>
            <person name="Andreopoulos W."/>
            <person name="He G."/>
            <person name="Johnson J."/>
            <person name="Barry K.W."/>
            <person name="Grigoriev I.V."/>
            <person name="Nagy L."/>
            <person name="Hibbett D."/>
            <person name="Henrissat B."/>
            <person name="Matheny P.B."/>
            <person name="Labbe J."/>
            <person name="Martin A.F."/>
        </authorList>
    </citation>
    <scope>NUCLEOTIDE SEQUENCE</scope>
    <source>
        <strain evidence="1">BPL698</strain>
    </source>
</reference>